<dbReference type="Proteomes" id="UP000255505">
    <property type="component" value="Unassembled WGS sequence"/>
</dbReference>
<proteinExistence type="predicted"/>
<geneLocation type="plasmid" evidence="3">
    <name>II</name>
</geneLocation>
<accession>A0A375IK38</accession>
<organism evidence="3 4">
    <name type="scientific">Cupriavidus taiwanensis</name>
    <dbReference type="NCBI Taxonomy" id="164546"/>
    <lineage>
        <taxon>Bacteria</taxon>
        <taxon>Pseudomonadati</taxon>
        <taxon>Pseudomonadota</taxon>
        <taxon>Betaproteobacteria</taxon>
        <taxon>Burkholderiales</taxon>
        <taxon>Burkholderiaceae</taxon>
        <taxon>Cupriavidus</taxon>
    </lineage>
</organism>
<gene>
    <name evidence="3" type="ORF">CT19425_MP40112</name>
    <name evidence="2" type="ORF">CT19425_U350080</name>
</gene>
<feature type="compositionally biased region" description="Low complexity" evidence="1">
    <location>
        <begin position="34"/>
        <end position="48"/>
    </location>
</feature>
<dbReference type="EMBL" id="OOEF01000029">
    <property type="protein sequence ID" value="SPK70110.1"/>
    <property type="molecule type" value="Genomic_DNA"/>
</dbReference>
<reference evidence="3 4" key="1">
    <citation type="submission" date="2018-01" db="EMBL/GenBank/DDBJ databases">
        <authorList>
            <person name="Gaut B.S."/>
            <person name="Morton B.R."/>
            <person name="Clegg M.T."/>
            <person name="Duvall M.R."/>
        </authorList>
    </citation>
    <scope>NUCLEOTIDE SEQUENCE [LARGE SCALE GENOMIC DNA]</scope>
    <source>
        <strain evidence="3">Cupriavidus taiwanensis LMG 19425</strain>
        <plasmid evidence="4">Plasmid ii</plasmid>
    </source>
</reference>
<evidence type="ECO:0000256" key="1">
    <source>
        <dbReference type="SAM" id="MobiDB-lite"/>
    </source>
</evidence>
<dbReference type="EMBL" id="LT991977">
    <property type="protein sequence ID" value="SPK74917.1"/>
    <property type="molecule type" value="Genomic_DNA"/>
</dbReference>
<evidence type="ECO:0000313" key="2">
    <source>
        <dbReference type="EMBL" id="SPK70110.1"/>
    </source>
</evidence>
<dbReference type="Proteomes" id="UP000255505">
    <property type="component" value="Plasmid II"/>
</dbReference>
<name>A0A375IK38_9BURK</name>
<protein>
    <submittedName>
        <fullName evidence="3">Uncharacterized protein</fullName>
    </submittedName>
</protein>
<evidence type="ECO:0000313" key="3">
    <source>
        <dbReference type="EMBL" id="SPK74917.1"/>
    </source>
</evidence>
<dbReference type="AlphaFoldDB" id="A0A375IK38"/>
<keyword evidence="3" id="KW-0614">Plasmid</keyword>
<sequence>MNHPLPNLKLQCALNPATTPGAPYGKRQQAVLGGAPLSAPPRRSAAGRATHRRRWSPSMAWRAPPVSRRSSTRTKATASG</sequence>
<feature type="region of interest" description="Disordered" evidence="1">
    <location>
        <begin position="33"/>
        <end position="80"/>
    </location>
</feature>
<evidence type="ECO:0000313" key="4">
    <source>
        <dbReference type="Proteomes" id="UP000255505"/>
    </source>
</evidence>